<evidence type="ECO:0000256" key="8">
    <source>
        <dbReference type="ARBA" id="ARBA00023204"/>
    </source>
</evidence>
<accession>A0ABR8VDZ8</accession>
<evidence type="ECO:0000256" key="2">
    <source>
        <dbReference type="ARBA" id="ARBA00001946"/>
    </source>
</evidence>
<comment type="cofactor">
    <cofactor evidence="2">
        <name>Mg(2+)</name>
        <dbReference type="ChEBI" id="CHEBI:18420"/>
    </cofactor>
</comment>
<keyword evidence="3" id="KW-0540">Nuclease</keyword>
<keyword evidence="8" id="KW-0234">DNA repair</keyword>
<keyword evidence="5" id="KW-0227">DNA damage</keyword>
<proteinExistence type="predicted"/>
<keyword evidence="4" id="KW-0479">Metal-binding</keyword>
<evidence type="ECO:0000259" key="10">
    <source>
        <dbReference type="Pfam" id="PF03372"/>
    </source>
</evidence>
<evidence type="ECO:0000256" key="1">
    <source>
        <dbReference type="ARBA" id="ARBA00001936"/>
    </source>
</evidence>
<evidence type="ECO:0000313" key="11">
    <source>
        <dbReference type="EMBL" id="MBD8002999.1"/>
    </source>
</evidence>
<reference evidence="11 12" key="1">
    <citation type="submission" date="2020-08" db="EMBL/GenBank/DDBJ databases">
        <title>A Genomic Blueprint of the Chicken Gut Microbiome.</title>
        <authorList>
            <person name="Gilroy R."/>
            <person name="Ravi A."/>
            <person name="Getino M."/>
            <person name="Pursley I."/>
            <person name="Horton D.L."/>
            <person name="Alikhan N.-F."/>
            <person name="Baker D."/>
            <person name="Gharbi K."/>
            <person name="Hall N."/>
            <person name="Watson M."/>
            <person name="Adriaenssens E.M."/>
            <person name="Foster-Nyarko E."/>
            <person name="Jarju S."/>
            <person name="Secka A."/>
            <person name="Antonio M."/>
            <person name="Oren A."/>
            <person name="Chaudhuri R."/>
            <person name="La Ragione R.M."/>
            <person name="Hildebrand F."/>
            <person name="Pallen M.J."/>
        </authorList>
    </citation>
    <scope>NUCLEOTIDE SEQUENCE [LARGE SCALE GENOMIC DNA]</scope>
    <source>
        <strain evidence="11 12">Sa1YUN3</strain>
    </source>
</reference>
<organism evidence="11 12">
    <name type="scientific">Phocaeicola faecium</name>
    <dbReference type="NCBI Taxonomy" id="2762213"/>
    <lineage>
        <taxon>Bacteria</taxon>
        <taxon>Pseudomonadati</taxon>
        <taxon>Bacteroidota</taxon>
        <taxon>Bacteroidia</taxon>
        <taxon>Bacteroidales</taxon>
        <taxon>Bacteroidaceae</taxon>
        <taxon>Phocaeicola</taxon>
    </lineage>
</organism>
<evidence type="ECO:0000313" key="12">
    <source>
        <dbReference type="Proteomes" id="UP000616346"/>
    </source>
</evidence>
<dbReference type="RefSeq" id="WP_191710670.1">
    <property type="nucleotide sequence ID" value="NZ_JACSPQ010000017.1"/>
</dbReference>
<dbReference type="InterPro" id="IPR005135">
    <property type="entry name" value="Endo/exonuclease/phosphatase"/>
</dbReference>
<keyword evidence="7" id="KW-0460">Magnesium</keyword>
<comment type="caution">
    <text evidence="11">The sequence shown here is derived from an EMBL/GenBank/DDBJ whole genome shotgun (WGS) entry which is preliminary data.</text>
</comment>
<evidence type="ECO:0000256" key="4">
    <source>
        <dbReference type="ARBA" id="ARBA00022723"/>
    </source>
</evidence>
<evidence type="ECO:0000256" key="7">
    <source>
        <dbReference type="ARBA" id="ARBA00022842"/>
    </source>
</evidence>
<keyword evidence="6" id="KW-0378">Hydrolase</keyword>
<keyword evidence="12" id="KW-1185">Reference proteome</keyword>
<keyword evidence="11" id="KW-0255">Endonuclease</keyword>
<dbReference type="InterPro" id="IPR036691">
    <property type="entry name" value="Endo/exonu/phosph_ase_sf"/>
</dbReference>
<feature type="domain" description="Endonuclease/exonuclease/phosphatase" evidence="10">
    <location>
        <begin position="99"/>
        <end position="321"/>
    </location>
</feature>
<dbReference type="PANTHER" id="PTHR15822:SF4">
    <property type="entry name" value="TYROSYL-DNA PHOSPHODIESTERASE 2"/>
    <property type="match status" value="1"/>
</dbReference>
<dbReference type="GO" id="GO:0004519">
    <property type="term" value="F:endonuclease activity"/>
    <property type="evidence" value="ECO:0007669"/>
    <property type="project" value="UniProtKB-KW"/>
</dbReference>
<dbReference type="Pfam" id="PF03372">
    <property type="entry name" value="Exo_endo_phos"/>
    <property type="match status" value="1"/>
</dbReference>
<dbReference type="InterPro" id="IPR051547">
    <property type="entry name" value="TDP2-like"/>
</dbReference>
<evidence type="ECO:0000256" key="3">
    <source>
        <dbReference type="ARBA" id="ARBA00022722"/>
    </source>
</evidence>
<evidence type="ECO:0000256" key="6">
    <source>
        <dbReference type="ARBA" id="ARBA00022801"/>
    </source>
</evidence>
<dbReference type="CDD" id="cd09084">
    <property type="entry name" value="EEP-2"/>
    <property type="match status" value="1"/>
</dbReference>
<name>A0ABR8VDZ8_9BACT</name>
<sequence length="333" mass="37951">MSIFKKTILLLLLLPTVLLVIIPHSTASVASYLTPVTLAVIPITLLNAFLTVWEFHKHSRWTWLFAIAFLVSGWQVSETIGFGISSRKVHSEMFPIRIVSWNVRDFQLKSETLLKASNVLLAEKPDILCFQERPHTNLLAWDTIKAAFPDYPYTAINSREDEVLNLAILSRWPVSGLKEFYFPESYNKIIQADIHIGKQTIRLFNVHLQTTGVTPGMERKSVIQIMQKHALKRNKQAQLLHEAIQSSPYPVLVCGDFNDVPSSFAYTQVSQGLRDCFKEAGYGWGNTYQSLGNLFRIDYMLCSKQSVVTDYNLISNSWSDHKIQCATIYYPSN</sequence>
<keyword evidence="9" id="KW-0472">Membrane</keyword>
<protein>
    <submittedName>
        <fullName evidence="11">Endonuclease/exonuclease/phosphatase family protein</fullName>
    </submittedName>
</protein>
<evidence type="ECO:0000256" key="9">
    <source>
        <dbReference type="SAM" id="Phobius"/>
    </source>
</evidence>
<keyword evidence="9" id="KW-0812">Transmembrane</keyword>
<feature type="transmembrane region" description="Helical" evidence="9">
    <location>
        <begin position="63"/>
        <end position="84"/>
    </location>
</feature>
<evidence type="ECO:0000256" key="5">
    <source>
        <dbReference type="ARBA" id="ARBA00022763"/>
    </source>
</evidence>
<gene>
    <name evidence="11" type="ORF">H9626_12385</name>
</gene>
<comment type="cofactor">
    <cofactor evidence="1">
        <name>Mn(2+)</name>
        <dbReference type="ChEBI" id="CHEBI:29035"/>
    </cofactor>
</comment>
<dbReference type="SUPFAM" id="SSF56219">
    <property type="entry name" value="DNase I-like"/>
    <property type="match status" value="1"/>
</dbReference>
<dbReference type="PANTHER" id="PTHR15822">
    <property type="entry name" value="TRAF AND TNF RECEPTOR-ASSOCIATED PROTEIN"/>
    <property type="match status" value="1"/>
</dbReference>
<dbReference type="Gene3D" id="3.60.10.10">
    <property type="entry name" value="Endonuclease/exonuclease/phosphatase"/>
    <property type="match status" value="1"/>
</dbReference>
<keyword evidence="9" id="KW-1133">Transmembrane helix</keyword>
<dbReference type="EMBL" id="JACSPQ010000017">
    <property type="protein sequence ID" value="MBD8002999.1"/>
    <property type="molecule type" value="Genomic_DNA"/>
</dbReference>
<dbReference type="Proteomes" id="UP000616346">
    <property type="component" value="Unassembled WGS sequence"/>
</dbReference>